<dbReference type="PANTHER" id="PTHR35369">
    <property type="entry name" value="BLR3025 PROTEIN-RELATED"/>
    <property type="match status" value="1"/>
</dbReference>
<reference evidence="3 4" key="1">
    <citation type="submission" date="2022-07" db="EMBL/GenBank/DDBJ databases">
        <authorList>
            <person name="Xamxidin M."/>
            <person name="Wu M."/>
        </authorList>
    </citation>
    <scope>NUCLEOTIDE SEQUENCE [LARGE SCALE GENOMIC DNA]</scope>
    <source>
        <strain evidence="3 4">NBRC 111650</strain>
    </source>
</reference>
<proteinExistence type="predicted"/>
<dbReference type="Proteomes" id="UP001204142">
    <property type="component" value="Unassembled WGS sequence"/>
</dbReference>
<evidence type="ECO:0000313" key="3">
    <source>
        <dbReference type="EMBL" id="MCQ8895832.1"/>
    </source>
</evidence>
<dbReference type="InterPro" id="IPR043502">
    <property type="entry name" value="DNA/RNA_pol_sf"/>
</dbReference>
<dbReference type="SUPFAM" id="SSF56672">
    <property type="entry name" value="DNA/RNA polymerases"/>
    <property type="match status" value="1"/>
</dbReference>
<comment type="caution">
    <text evidence="3">The sequence shown here is derived from an EMBL/GenBank/DDBJ whole genome shotgun (WGS) entry which is preliminary data.</text>
</comment>
<evidence type="ECO:0008006" key="5">
    <source>
        <dbReference type="Google" id="ProtNLM"/>
    </source>
</evidence>
<gene>
    <name evidence="3" type="ORF">NQT62_05190</name>
</gene>
<name>A0ABT1WE82_9BURK</name>
<evidence type="ECO:0000256" key="1">
    <source>
        <dbReference type="ARBA" id="ARBA00022763"/>
    </source>
</evidence>
<dbReference type="InterPro" id="IPR050356">
    <property type="entry name" value="SulA_CellDiv_inhibitor"/>
</dbReference>
<protein>
    <recommendedName>
        <fullName evidence="5">DNA polymerase Y family protein</fullName>
    </recommendedName>
</protein>
<dbReference type="PANTHER" id="PTHR35369:SF2">
    <property type="entry name" value="BLR3025 PROTEIN"/>
    <property type="match status" value="1"/>
</dbReference>
<evidence type="ECO:0000256" key="2">
    <source>
        <dbReference type="SAM" id="MobiDB-lite"/>
    </source>
</evidence>
<keyword evidence="4" id="KW-1185">Reference proteome</keyword>
<accession>A0ABT1WE82</accession>
<sequence>MRFTPTPQASRNKPSSEPWVLQRQAEVYERMARFTPTICLRQDQHQANRGWLLEVASCERLFGGLNGLLNTVWESLDGLEYPVYLGRHATATGAWWISKHKAAERHADWLEQDTCPALDDLPVQALDAPLHTLQTWEQCGFHTLAQLMNLPRDGFIQRFGNTLRGELDSGFGLQHRDAPALLVHAPTEFFEQREELPFHTQQHEALLRHAERLLKRLEDWLNARQEHTRALHWTFEEAHAQIELPLRSANPMHQAKDWLHLLKHRLQRLPFTDDVRHVLLRCEHTEPWQTHSLSLFPSATETETHWDSTCDLLRARLGEQAVLFAHTAPDPRPEHSLQFKPTPAQASQRKVPTALPGSTPRPLWLLPQARAVQGALPSWTLNSRWQLLSGPERVDYGWWDNTPCQRDYYCAMNPQRSMVWIYRDLQMDPPQWYWHGVFA</sequence>
<dbReference type="RefSeq" id="WP_256763599.1">
    <property type="nucleotide sequence ID" value="NZ_JANIGO010000002.1"/>
</dbReference>
<dbReference type="EMBL" id="JANIGO010000002">
    <property type="protein sequence ID" value="MCQ8895832.1"/>
    <property type="molecule type" value="Genomic_DNA"/>
</dbReference>
<feature type="region of interest" description="Disordered" evidence="2">
    <location>
        <begin position="331"/>
        <end position="355"/>
    </location>
</feature>
<organism evidence="3 4">
    <name type="scientific">Limnobacter humi</name>
    <dbReference type="NCBI Taxonomy" id="1778671"/>
    <lineage>
        <taxon>Bacteria</taxon>
        <taxon>Pseudomonadati</taxon>
        <taxon>Pseudomonadota</taxon>
        <taxon>Betaproteobacteria</taxon>
        <taxon>Burkholderiales</taxon>
        <taxon>Burkholderiaceae</taxon>
        <taxon>Limnobacter</taxon>
    </lineage>
</organism>
<evidence type="ECO:0000313" key="4">
    <source>
        <dbReference type="Proteomes" id="UP001204142"/>
    </source>
</evidence>
<keyword evidence="1" id="KW-0227">DNA damage</keyword>